<dbReference type="AlphaFoldDB" id="A0A562UYC3"/>
<dbReference type="RefSeq" id="WP_147141201.1">
    <property type="nucleotide sequence ID" value="NZ_BAABIJ010000003.1"/>
</dbReference>
<dbReference type="EMBL" id="VLLL01000007">
    <property type="protein sequence ID" value="TWJ10558.1"/>
    <property type="molecule type" value="Genomic_DNA"/>
</dbReference>
<protein>
    <submittedName>
        <fullName evidence="1">Antitoxin ParD1/3/4</fullName>
    </submittedName>
</protein>
<reference evidence="1 2" key="1">
    <citation type="journal article" date="2013" name="Stand. Genomic Sci.">
        <title>Genomic Encyclopedia of Type Strains, Phase I: The one thousand microbial genomes (KMG-I) project.</title>
        <authorList>
            <person name="Kyrpides N.C."/>
            <person name="Woyke T."/>
            <person name="Eisen J.A."/>
            <person name="Garrity G."/>
            <person name="Lilburn T.G."/>
            <person name="Beck B.J."/>
            <person name="Whitman W.B."/>
            <person name="Hugenholtz P."/>
            <person name="Klenk H.P."/>
        </authorList>
    </citation>
    <scope>NUCLEOTIDE SEQUENCE [LARGE SCALE GENOMIC DNA]</scope>
    <source>
        <strain evidence="1 2">DSM 45044</strain>
    </source>
</reference>
<gene>
    <name evidence="1" type="ORF">LX16_3977</name>
</gene>
<proteinExistence type="predicted"/>
<dbReference type="Proteomes" id="UP000321617">
    <property type="component" value="Unassembled WGS sequence"/>
</dbReference>
<keyword evidence="2" id="KW-1185">Reference proteome</keyword>
<organism evidence="1 2">
    <name type="scientific">Stackebrandtia albiflava</name>
    <dbReference type="NCBI Taxonomy" id="406432"/>
    <lineage>
        <taxon>Bacteria</taxon>
        <taxon>Bacillati</taxon>
        <taxon>Actinomycetota</taxon>
        <taxon>Actinomycetes</taxon>
        <taxon>Glycomycetales</taxon>
        <taxon>Glycomycetaceae</taxon>
        <taxon>Stackebrandtia</taxon>
    </lineage>
</organism>
<sequence>MTVGFRATEEDVRIIEEQRREGESTTEVLRRGLRLLDRAAWEDRAREDMYRLRDEDLSQEPDEWEYTETGEVRIVGGGG</sequence>
<dbReference type="OrthoDB" id="4566578at2"/>
<comment type="caution">
    <text evidence="1">The sequence shown here is derived from an EMBL/GenBank/DDBJ whole genome shotgun (WGS) entry which is preliminary data.</text>
</comment>
<accession>A0A562UYC3</accession>
<evidence type="ECO:0000313" key="1">
    <source>
        <dbReference type="EMBL" id="TWJ10558.1"/>
    </source>
</evidence>
<name>A0A562UYC3_9ACTN</name>
<evidence type="ECO:0000313" key="2">
    <source>
        <dbReference type="Proteomes" id="UP000321617"/>
    </source>
</evidence>